<accession>A0A328D6W0</accession>
<evidence type="ECO:0000256" key="2">
    <source>
        <dbReference type="ARBA" id="ARBA00022525"/>
    </source>
</evidence>
<dbReference type="InterPro" id="IPR032675">
    <property type="entry name" value="LRR_dom_sf"/>
</dbReference>
<dbReference type="Gene3D" id="3.80.10.10">
    <property type="entry name" value="Ribonuclease Inhibitor"/>
    <property type="match status" value="1"/>
</dbReference>
<dbReference type="AlphaFoldDB" id="A0A328D6W0"/>
<feature type="transmembrane region" description="Helical" evidence="5">
    <location>
        <begin position="12"/>
        <end position="34"/>
    </location>
</feature>
<comment type="caution">
    <text evidence="6">The sequence shown here is derived from an EMBL/GenBank/DDBJ whole genome shotgun (WGS) entry which is preliminary data.</text>
</comment>
<sequence length="490" mass="53891">MKWYELSQATNMITSIVGILILELKTNAVIMTLYHPLPMQSTTIKKPTQFYFYFTNHQMCAMCSNNLHYLLRILFPCLIFSSFAVIQQCGSQLLPPLPPLVPILPPLPPLVPGLISFLDQRISNLLPVIQNFKKTVIFDPLGVTLSWVGPNLCNYKGFYCDHPPDNATATALASIDFNGFHLTAPSLDGFVDQFPDLAVFHANSNNFSGKIPPGIAKLPFLYELDLSNNRFTGSFPTSLLNIKDLSFLDIRFNSLSGAVPPQIFSKPLIALFLNDNGFFLGLPDNLGSTPAAYLTLANNKFAGPIPRSIGNASATLLEVLFLNNRLTGCIPDELGWLRKATVIDVGGNKLTGPLPCSLGCLQNAELLNFAGNLIYGPVPEEICGLGKLQNLSLSYNYLSKVGPICRKLIASGTLDVKQNCIQAIPNQRSAVDCAAFYRNHNGQQCPRRESCNPIFCGNHSFTPTVTKPRHNRHLLTYSALAGHKQPKYAF</sequence>
<dbReference type="GO" id="GO:0005576">
    <property type="term" value="C:extracellular region"/>
    <property type="evidence" value="ECO:0007669"/>
    <property type="project" value="UniProtKB-SubCell"/>
</dbReference>
<evidence type="ECO:0000313" key="7">
    <source>
        <dbReference type="Proteomes" id="UP000249390"/>
    </source>
</evidence>
<dbReference type="Proteomes" id="UP000249390">
    <property type="component" value="Unassembled WGS sequence"/>
</dbReference>
<dbReference type="EMBL" id="NQVE01000200">
    <property type="protein sequence ID" value="RAL39663.1"/>
    <property type="molecule type" value="Genomic_DNA"/>
</dbReference>
<evidence type="ECO:0000313" key="6">
    <source>
        <dbReference type="EMBL" id="RAL39663.1"/>
    </source>
</evidence>
<dbReference type="PANTHER" id="PTHR32093">
    <property type="entry name" value="LEUCINE-RICH REPEAT EXTENSIN-LIKE PROTEIN 3-RELATED"/>
    <property type="match status" value="1"/>
</dbReference>
<evidence type="ECO:0000256" key="1">
    <source>
        <dbReference type="ARBA" id="ARBA00004613"/>
    </source>
</evidence>
<evidence type="ECO:0000256" key="3">
    <source>
        <dbReference type="ARBA" id="ARBA00022729"/>
    </source>
</evidence>
<name>A0A328D6W0_9ASTE</name>
<evidence type="ECO:0000256" key="4">
    <source>
        <dbReference type="ARBA" id="ARBA00022737"/>
    </source>
</evidence>
<keyword evidence="7" id="KW-1185">Reference proteome</keyword>
<keyword evidence="2" id="KW-0964">Secreted</keyword>
<reference evidence="6 7" key="1">
    <citation type="submission" date="2018-06" db="EMBL/GenBank/DDBJ databases">
        <title>The Genome of Cuscuta australis (Dodder) Provides Insight into the Evolution of Plant Parasitism.</title>
        <authorList>
            <person name="Liu H."/>
        </authorList>
    </citation>
    <scope>NUCLEOTIDE SEQUENCE [LARGE SCALE GENOMIC DNA]</scope>
    <source>
        <strain evidence="7">cv. Yunnan</strain>
        <tissue evidence="6">Vines</tissue>
    </source>
</reference>
<dbReference type="Pfam" id="PF00560">
    <property type="entry name" value="LRR_1"/>
    <property type="match status" value="1"/>
</dbReference>
<keyword evidence="3" id="KW-0732">Signal</keyword>
<dbReference type="PROSITE" id="PS51450">
    <property type="entry name" value="LRR"/>
    <property type="match status" value="1"/>
</dbReference>
<gene>
    <name evidence="6" type="ORF">DM860_003196</name>
</gene>
<dbReference type="InterPro" id="IPR051582">
    <property type="entry name" value="LRR_extensin-like_regulator"/>
</dbReference>
<keyword evidence="4" id="KW-0677">Repeat</keyword>
<evidence type="ECO:0000256" key="5">
    <source>
        <dbReference type="SAM" id="Phobius"/>
    </source>
</evidence>
<protein>
    <recommendedName>
        <fullName evidence="8">Leucine-rich repeat-containing N-terminal plant-type domain-containing protein</fullName>
    </recommendedName>
</protein>
<keyword evidence="5" id="KW-0472">Membrane</keyword>
<dbReference type="InterPro" id="IPR001611">
    <property type="entry name" value="Leu-rich_rpt"/>
</dbReference>
<proteinExistence type="predicted"/>
<organism evidence="6 7">
    <name type="scientific">Cuscuta australis</name>
    <dbReference type="NCBI Taxonomy" id="267555"/>
    <lineage>
        <taxon>Eukaryota</taxon>
        <taxon>Viridiplantae</taxon>
        <taxon>Streptophyta</taxon>
        <taxon>Embryophyta</taxon>
        <taxon>Tracheophyta</taxon>
        <taxon>Spermatophyta</taxon>
        <taxon>Magnoliopsida</taxon>
        <taxon>eudicotyledons</taxon>
        <taxon>Gunneridae</taxon>
        <taxon>Pentapetalae</taxon>
        <taxon>asterids</taxon>
        <taxon>lamiids</taxon>
        <taxon>Solanales</taxon>
        <taxon>Convolvulaceae</taxon>
        <taxon>Cuscuteae</taxon>
        <taxon>Cuscuta</taxon>
        <taxon>Cuscuta subgen. Grammica</taxon>
        <taxon>Cuscuta sect. Cleistogrammica</taxon>
    </lineage>
</organism>
<keyword evidence="5" id="KW-0812">Transmembrane</keyword>
<dbReference type="SUPFAM" id="SSF52058">
    <property type="entry name" value="L domain-like"/>
    <property type="match status" value="1"/>
</dbReference>
<comment type="subcellular location">
    <subcellularLocation>
        <location evidence="1">Secreted</location>
    </subcellularLocation>
</comment>
<evidence type="ECO:0008006" key="8">
    <source>
        <dbReference type="Google" id="ProtNLM"/>
    </source>
</evidence>
<keyword evidence="5" id="KW-1133">Transmembrane helix</keyword>
<dbReference type="PANTHER" id="PTHR32093:SF128">
    <property type="entry name" value="LEUCINE-RICH REPEAT-CONTAINING N-TERMINAL PLANT-TYPE DOMAIN-CONTAINING PROTEIN"/>
    <property type="match status" value="1"/>
</dbReference>